<dbReference type="AlphaFoldDB" id="A0A151ZIH1"/>
<dbReference type="OrthoDB" id="14911at2759"/>
<dbReference type="EC" id="3.1.4.4" evidence="1"/>
<dbReference type="SMART" id="SM00155">
    <property type="entry name" value="PLDc"/>
    <property type="match status" value="2"/>
</dbReference>
<dbReference type="GO" id="GO:0009395">
    <property type="term" value="P:phospholipid catabolic process"/>
    <property type="evidence" value="ECO:0007669"/>
    <property type="project" value="TreeGrafter"/>
</dbReference>
<dbReference type="Pfam" id="PF00614">
    <property type="entry name" value="PLDc"/>
    <property type="match status" value="1"/>
</dbReference>
<protein>
    <recommendedName>
        <fullName evidence="1">phospholipase D</fullName>
        <ecNumber evidence="1">3.1.4.4</ecNumber>
    </recommendedName>
</protein>
<dbReference type="PROSITE" id="PS50035">
    <property type="entry name" value="PLD"/>
    <property type="match status" value="2"/>
</dbReference>
<evidence type="ECO:0000259" key="7">
    <source>
        <dbReference type="PROSITE" id="PS50035"/>
    </source>
</evidence>
<name>A0A151ZIH1_TIELA</name>
<dbReference type="EMBL" id="LODT01000025">
    <property type="protein sequence ID" value="KYQ93680.1"/>
    <property type="molecule type" value="Genomic_DNA"/>
</dbReference>
<organism evidence="8 9">
    <name type="scientific">Tieghemostelium lacteum</name>
    <name type="common">Slime mold</name>
    <name type="synonym">Dictyostelium lacteum</name>
    <dbReference type="NCBI Taxonomy" id="361077"/>
    <lineage>
        <taxon>Eukaryota</taxon>
        <taxon>Amoebozoa</taxon>
        <taxon>Evosea</taxon>
        <taxon>Eumycetozoa</taxon>
        <taxon>Dictyostelia</taxon>
        <taxon>Dictyosteliales</taxon>
        <taxon>Raperosteliaceae</taxon>
        <taxon>Tieghemostelium</taxon>
    </lineage>
</organism>
<reference evidence="8 9" key="1">
    <citation type="submission" date="2015-12" db="EMBL/GenBank/DDBJ databases">
        <title>Dictyostelia acquired genes for synthesis and detection of signals that induce cell-type specialization by lateral gene transfer from prokaryotes.</title>
        <authorList>
            <person name="Gloeckner G."/>
            <person name="Schaap P."/>
        </authorList>
    </citation>
    <scope>NUCLEOTIDE SEQUENCE [LARGE SCALE GENOMIC DNA]</scope>
    <source>
        <strain evidence="8 9">TK</strain>
    </source>
</reference>
<keyword evidence="9" id="KW-1185">Reference proteome</keyword>
<keyword evidence="4" id="KW-0442">Lipid degradation</keyword>
<accession>A0A151ZIH1</accession>
<keyword evidence="3" id="KW-0378">Hydrolase</keyword>
<dbReference type="STRING" id="361077.A0A151ZIH1"/>
<dbReference type="InterPro" id="IPR025202">
    <property type="entry name" value="PLD-like_dom"/>
</dbReference>
<evidence type="ECO:0000256" key="1">
    <source>
        <dbReference type="ARBA" id="ARBA00012027"/>
    </source>
</evidence>
<evidence type="ECO:0000313" key="8">
    <source>
        <dbReference type="EMBL" id="KYQ93680.1"/>
    </source>
</evidence>
<gene>
    <name evidence="8" type="ORF">DLAC_11611</name>
</gene>
<evidence type="ECO:0000256" key="2">
    <source>
        <dbReference type="ARBA" id="ARBA00022737"/>
    </source>
</evidence>
<dbReference type="InterPro" id="IPR001736">
    <property type="entry name" value="PLipase_D/transphosphatidylase"/>
</dbReference>
<keyword evidence="2" id="KW-0677">Repeat</keyword>
<comment type="caution">
    <text evidence="8">The sequence shown here is derived from an EMBL/GenBank/DDBJ whole genome shotgun (WGS) entry which is preliminary data.</text>
</comment>
<feature type="domain" description="PLD phosphodiesterase" evidence="7">
    <location>
        <begin position="872"/>
        <end position="899"/>
    </location>
</feature>
<dbReference type="InParanoid" id="A0A151ZIH1"/>
<dbReference type="PANTHER" id="PTHR18896:SF195">
    <property type="entry name" value="PHOSPHOLIPASE D C"/>
    <property type="match status" value="1"/>
</dbReference>
<dbReference type="OMA" id="RCFGFFD"/>
<dbReference type="FunCoup" id="A0A151ZIH1">
    <property type="interactions" value="73"/>
</dbReference>
<evidence type="ECO:0000256" key="3">
    <source>
        <dbReference type="ARBA" id="ARBA00022801"/>
    </source>
</evidence>
<feature type="domain" description="PLD phosphodiesterase" evidence="7">
    <location>
        <begin position="585"/>
        <end position="612"/>
    </location>
</feature>
<sequence>MYFSPPPKKLNRKIKVDKNTLKLYNENELYNTTYFSKEELRLIYEIFNSQNVSLERFSEILLYQGLSFLVQLPNSVEILSGYLTLENVGEDFDQKQHVKRLKSQLELLRMRNISYIFSLKDTEFQYLNQCREIKALRDSFSQLSQLLFEYIQKTYSTNGENPSTTHIIDTISIIARGTIKEKCELVFKLCKKKSDLSIFKSDLLEMISLIQPLYDILQEFGYGIIGTPSEIVHNIYQELQSLGRGHTFNFSLHSSFDVQTMVPIHNTYLNSSSTSTITKNPKKLPFPPQQSTNNPSANTITASSDSSIDIREFIRKSSKFHEVSRCFGFFDMIYLCFIKPVENHLSMKKKHKEFSGYLYYKKYIGFVKLFSLRYFEVRDRFLIGYKRIFSKPSMVICLLQTSVKILPKRKHSIFGNSEIKKSKEATEFIVKRYHDDSEVKFISIKSLKAKNFVNSIRENSKGSYRYLSYSTPREHINLDMYINGQEYFKKVYKLIKNAKTEVFIAGWWVCPRFILCKRDTSKDPEKYRLDNLLFKKAVEGVKIYILIWEETKFVLDLGSKLVRSLLERLGKRNIKVIRHPHLLPLYWSHHQKIIVVDQAIALIGGQDLGYGRYETDSFNLMDPNGVMYPGPDYQNTSINSNSLKTISDQCSLDRQKQPRMPWHDVSISLDGQAARDVAVNFIQRWNHAKDSNPRVYKKYPYLMISKEDLQHHHLLHKHHNLQEPKLGTCKVQLVRSVCGWSAGQPLENSIYRAYLHLIDISQHYIYIQNQFFISSIGQLSHPNNQVAFAIYNRIERAIVNNKIFRVFIVIPVHCEGDLYDIEVQLVANYTLKSIQNIRNELRKKFPEVDIDQYLTIHSLRNWEVYNEQVFTEQVYVHSKLMIVDDRVVLIGSANINDRSLSGNRDSEICAVIEDKKLIPSQMNGIEFYSSEFAFKLRERLWNLHLGYKKNNIHPLVSISDPVAPSTYFYWKNLSLYNTMIYQEIFKQVIPENCTKISQYKRNGVIRATNEVMEKLNQTKGYLIDFPLYMLHEDNDPSTVYSDLITKIKIFL</sequence>
<evidence type="ECO:0000256" key="4">
    <source>
        <dbReference type="ARBA" id="ARBA00022963"/>
    </source>
</evidence>
<dbReference type="GO" id="GO:0004630">
    <property type="term" value="F:phospholipase D activity"/>
    <property type="evidence" value="ECO:0007669"/>
    <property type="project" value="UniProtKB-EC"/>
</dbReference>
<keyword evidence="5" id="KW-0443">Lipid metabolism</keyword>
<dbReference type="CDD" id="cd09141">
    <property type="entry name" value="PLDc_vPLD1_2_yPLD_like_2"/>
    <property type="match status" value="1"/>
</dbReference>
<evidence type="ECO:0000256" key="6">
    <source>
        <dbReference type="SAM" id="MobiDB-lite"/>
    </source>
</evidence>
<feature type="region of interest" description="Disordered" evidence="6">
    <location>
        <begin position="273"/>
        <end position="303"/>
    </location>
</feature>
<proteinExistence type="predicted"/>
<dbReference type="PANTHER" id="PTHR18896">
    <property type="entry name" value="PHOSPHOLIPASE D"/>
    <property type="match status" value="1"/>
</dbReference>
<dbReference type="Proteomes" id="UP000076078">
    <property type="component" value="Unassembled WGS sequence"/>
</dbReference>
<evidence type="ECO:0000256" key="5">
    <source>
        <dbReference type="ARBA" id="ARBA00023098"/>
    </source>
</evidence>
<dbReference type="Gene3D" id="3.30.870.10">
    <property type="entry name" value="Endonuclease Chain A"/>
    <property type="match status" value="2"/>
</dbReference>
<dbReference type="Pfam" id="PF13091">
    <property type="entry name" value="PLDc_2"/>
    <property type="match status" value="1"/>
</dbReference>
<evidence type="ECO:0000313" key="9">
    <source>
        <dbReference type="Proteomes" id="UP000076078"/>
    </source>
</evidence>
<dbReference type="InterPro" id="IPR015679">
    <property type="entry name" value="PLipase_D_fam"/>
</dbReference>
<dbReference type="SUPFAM" id="SSF56024">
    <property type="entry name" value="Phospholipase D/nuclease"/>
    <property type="match status" value="2"/>
</dbReference>